<reference evidence="2" key="2">
    <citation type="submission" date="2024-05" db="EMBL/GenBank/DDBJ databases">
        <title>Rhodohalobacter halophilus gen. nov., sp. nov., a moderately halophilic member of the family Balneolaceae.</title>
        <authorList>
            <person name="Xia J."/>
        </authorList>
    </citation>
    <scope>NUCLEOTIDE SEQUENCE</scope>
    <source>
        <strain evidence="2">WB101</strain>
    </source>
</reference>
<name>A0ABS9KIC2_9BACT</name>
<comment type="caution">
    <text evidence="2">The sequence shown here is derived from an EMBL/GenBank/DDBJ whole genome shotgun (WGS) entry which is preliminary data.</text>
</comment>
<feature type="region of interest" description="Disordered" evidence="1">
    <location>
        <begin position="1"/>
        <end position="24"/>
    </location>
</feature>
<evidence type="ECO:0000256" key="1">
    <source>
        <dbReference type="SAM" id="MobiDB-lite"/>
    </source>
</evidence>
<organism evidence="2 3">
    <name type="scientific">Rhodohalobacter sulfatireducens</name>
    <dbReference type="NCBI Taxonomy" id="2911366"/>
    <lineage>
        <taxon>Bacteria</taxon>
        <taxon>Pseudomonadati</taxon>
        <taxon>Balneolota</taxon>
        <taxon>Balneolia</taxon>
        <taxon>Balneolales</taxon>
        <taxon>Balneolaceae</taxon>
        <taxon>Rhodohalobacter</taxon>
    </lineage>
</organism>
<reference evidence="2" key="1">
    <citation type="submission" date="2022-01" db="EMBL/GenBank/DDBJ databases">
        <authorList>
            <person name="Wang Y."/>
        </authorList>
    </citation>
    <scope>NUCLEOTIDE SEQUENCE</scope>
    <source>
        <strain evidence="2">WB101</strain>
    </source>
</reference>
<dbReference type="EMBL" id="JAKLWS010000037">
    <property type="protein sequence ID" value="MCG2590604.1"/>
    <property type="molecule type" value="Genomic_DNA"/>
</dbReference>
<evidence type="ECO:0000313" key="3">
    <source>
        <dbReference type="Proteomes" id="UP001165366"/>
    </source>
</evidence>
<accession>A0ABS9KIC2</accession>
<sequence>MGGEKRTTSYSDWPIPEGEVPEVETERVEFSIHLKVQDDRETIRFAGLHGADAGEMENRVYPDCMNSEDCTIMGQSTGTESFEIDIENNGRTYTATGNARSTDFQLNGQYQYQNITIDYDLEGHKYIE</sequence>
<keyword evidence="3" id="KW-1185">Reference proteome</keyword>
<proteinExistence type="predicted"/>
<dbReference type="RefSeq" id="WP_237856040.1">
    <property type="nucleotide sequence ID" value="NZ_JAKLWS010000037.1"/>
</dbReference>
<gene>
    <name evidence="2" type="ORF">L6773_18670</name>
</gene>
<evidence type="ECO:0000313" key="2">
    <source>
        <dbReference type="EMBL" id="MCG2590604.1"/>
    </source>
</evidence>
<dbReference type="Proteomes" id="UP001165366">
    <property type="component" value="Unassembled WGS sequence"/>
</dbReference>
<protein>
    <submittedName>
        <fullName evidence="2">Uncharacterized protein</fullName>
    </submittedName>
</protein>